<proteinExistence type="predicted"/>
<dbReference type="AlphaFoldDB" id="A0A3L6G719"/>
<name>A0A3L6G719_MAIZE</name>
<dbReference type="ExpressionAtlas" id="A0A3L6G719">
    <property type="expression patterns" value="baseline and differential"/>
</dbReference>
<keyword evidence="1" id="KW-0732">Signal</keyword>
<evidence type="ECO:0000256" key="1">
    <source>
        <dbReference type="SAM" id="SignalP"/>
    </source>
</evidence>
<comment type="caution">
    <text evidence="2">The sequence shown here is derived from an EMBL/GenBank/DDBJ whole genome shotgun (WGS) entry which is preliminary data.</text>
</comment>
<protein>
    <submittedName>
        <fullName evidence="2">Uncharacterized protein</fullName>
    </submittedName>
</protein>
<dbReference type="EMBL" id="NCVQ01000002">
    <property type="protein sequence ID" value="PWZ44058.1"/>
    <property type="molecule type" value="Genomic_DNA"/>
</dbReference>
<dbReference type="OMA" id="LATDCIC"/>
<dbReference type="OrthoDB" id="685880at2759"/>
<dbReference type="Proteomes" id="UP000251960">
    <property type="component" value="Chromosome 10"/>
</dbReference>
<gene>
    <name evidence="2" type="ORF">Zm00014a_032333</name>
</gene>
<organism evidence="2 3">
    <name type="scientific">Zea mays</name>
    <name type="common">Maize</name>
    <dbReference type="NCBI Taxonomy" id="4577"/>
    <lineage>
        <taxon>Eukaryota</taxon>
        <taxon>Viridiplantae</taxon>
        <taxon>Streptophyta</taxon>
        <taxon>Embryophyta</taxon>
        <taxon>Tracheophyta</taxon>
        <taxon>Spermatophyta</taxon>
        <taxon>Magnoliopsida</taxon>
        <taxon>Liliopsida</taxon>
        <taxon>Poales</taxon>
        <taxon>Poaceae</taxon>
        <taxon>PACMAD clade</taxon>
        <taxon>Panicoideae</taxon>
        <taxon>Andropogonodae</taxon>
        <taxon>Andropogoneae</taxon>
        <taxon>Tripsacinae</taxon>
        <taxon>Zea</taxon>
    </lineage>
</organism>
<feature type="signal peptide" evidence="1">
    <location>
        <begin position="1"/>
        <end position="25"/>
    </location>
</feature>
<evidence type="ECO:0000313" key="2">
    <source>
        <dbReference type="EMBL" id="PWZ44058.1"/>
    </source>
</evidence>
<accession>A0A3L6G719</accession>
<reference evidence="2 3" key="1">
    <citation type="journal article" date="2018" name="Nat. Genet.">
        <title>Extensive intraspecific gene order and gene structural variations between Mo17 and other maize genomes.</title>
        <authorList>
            <person name="Sun S."/>
            <person name="Zhou Y."/>
            <person name="Chen J."/>
            <person name="Shi J."/>
            <person name="Zhao H."/>
            <person name="Zhao H."/>
            <person name="Song W."/>
            <person name="Zhang M."/>
            <person name="Cui Y."/>
            <person name="Dong X."/>
            <person name="Liu H."/>
            <person name="Ma X."/>
            <person name="Jiao Y."/>
            <person name="Wang B."/>
            <person name="Wei X."/>
            <person name="Stein J.C."/>
            <person name="Glaubitz J.C."/>
            <person name="Lu F."/>
            <person name="Yu G."/>
            <person name="Liang C."/>
            <person name="Fengler K."/>
            <person name="Li B."/>
            <person name="Rafalski A."/>
            <person name="Schnable P.S."/>
            <person name="Ware D.H."/>
            <person name="Buckler E.S."/>
            <person name="Lai J."/>
        </authorList>
    </citation>
    <scope>NUCLEOTIDE SEQUENCE [LARGE SCALE GENOMIC DNA]</scope>
    <source>
        <strain evidence="3">cv. Missouri 17</strain>
        <tissue evidence="2">Seedling</tissue>
    </source>
</reference>
<sequence length="103" mass="10840">MASAAQKKMAIVCLMLLAVVGQIVADADVTVEHPSRICTETVIDPRVPNNECICSKNCACAGKCILESPDAVQTCFVDCVLKNDCICSSKIIPGADDPKANAK</sequence>
<evidence type="ECO:0000313" key="3">
    <source>
        <dbReference type="Proteomes" id="UP000251960"/>
    </source>
</evidence>
<dbReference type="KEGG" id="zma:100275815"/>
<feature type="chain" id="PRO_5018538837" evidence="1">
    <location>
        <begin position="26"/>
        <end position="103"/>
    </location>
</feature>